<dbReference type="Proteomes" id="UP000282800">
    <property type="component" value="Unassembled WGS sequence"/>
</dbReference>
<dbReference type="EMBL" id="RWYU02000012">
    <property type="protein sequence ID" value="RYJ59203.1"/>
    <property type="molecule type" value="Genomic_DNA"/>
</dbReference>
<reference evidence="1 2" key="1">
    <citation type="submission" date="2019-01" db="EMBL/GenBank/DDBJ databases">
        <title>High-quality draft genome of. Pseudomonas songnenensis str. L103, a full-fledged denitrifier isolated from 100 meters deep aquifer in a heavily nitrogen fertilized agricultural area.</title>
        <authorList>
            <person name="Liu M."/>
            <person name="Liu B."/>
        </authorList>
    </citation>
    <scope>NUCLEOTIDE SEQUENCE [LARGE SCALE GENOMIC DNA]</scope>
    <source>
        <strain evidence="1 2">L103</strain>
    </source>
</reference>
<evidence type="ECO:0000313" key="2">
    <source>
        <dbReference type="Proteomes" id="UP000282800"/>
    </source>
</evidence>
<dbReference type="OrthoDB" id="1779474at2"/>
<organism evidence="1 2">
    <name type="scientific">Pseudomonas songnenensis</name>
    <dbReference type="NCBI Taxonomy" id="1176259"/>
    <lineage>
        <taxon>Bacteria</taxon>
        <taxon>Pseudomonadati</taxon>
        <taxon>Pseudomonadota</taxon>
        <taxon>Gammaproteobacteria</taxon>
        <taxon>Pseudomonadales</taxon>
        <taxon>Pseudomonadaceae</taxon>
        <taxon>Pseudomonas</taxon>
    </lineage>
</organism>
<comment type="caution">
    <text evidence="1">The sequence shown here is derived from an EMBL/GenBank/DDBJ whole genome shotgun (WGS) entry which is preliminary data.</text>
</comment>
<dbReference type="AlphaFoldDB" id="A0A482UBR3"/>
<sequence length="313" mass="34480">MTVPVANLITKSDFHRDADVEKFIDWLSNVVESLVVDFSIKNSRRVPGGVNASVVGLDSVIGQYKWAAQWNDSEIIVTSLCWNSTVSSLSRLGGNLRWALNASSDSATFDACCSIFEWGGERNKKVGARPFLEDKVGAPNGLCSYLDQVRKAAELGCANILNLKVVEEMNSMLTKVHAMASVDGLPIYDSRVAAAIACLVEIYRHNSGLNWATIPVCLAFPAIPEDQKNNRRHVGALRSGGAVIPTPGVIRYQDPQRASRWMSASIRLGWIVEEVLSRKPNILNGQVSRMHAFEACLFMIGYDVKCLRRNLKP</sequence>
<gene>
    <name evidence="1" type="ORF">EJA06_022095</name>
</gene>
<proteinExistence type="predicted"/>
<name>A0A482UBR3_9PSED</name>
<protein>
    <submittedName>
        <fullName evidence="1">Uncharacterized protein</fullName>
    </submittedName>
</protein>
<evidence type="ECO:0000313" key="1">
    <source>
        <dbReference type="EMBL" id="RYJ59203.1"/>
    </source>
</evidence>
<accession>A0A482UBR3</accession>
<dbReference type="RefSeq" id="WP_126190717.1">
    <property type="nucleotide sequence ID" value="NZ_RWYU02000012.1"/>
</dbReference>